<dbReference type="Pfam" id="PF08448">
    <property type="entry name" value="PAS_4"/>
    <property type="match status" value="1"/>
</dbReference>
<name>A0A017TH88_9BACT</name>
<dbReference type="InterPro" id="IPR036513">
    <property type="entry name" value="STAS_dom_sf"/>
</dbReference>
<dbReference type="Gene3D" id="3.30.750.24">
    <property type="entry name" value="STAS domain"/>
    <property type="match status" value="1"/>
</dbReference>
<dbReference type="InterPro" id="IPR001610">
    <property type="entry name" value="PAC"/>
</dbReference>
<reference evidence="4 5" key="1">
    <citation type="submission" date="2013-05" db="EMBL/GenBank/DDBJ databases">
        <title>Genome assembly of Chondromyces apiculatus DSM 436.</title>
        <authorList>
            <person name="Sharma G."/>
            <person name="Khatri I."/>
            <person name="Kaur C."/>
            <person name="Mayilraj S."/>
            <person name="Subramanian S."/>
        </authorList>
    </citation>
    <scope>NUCLEOTIDE SEQUENCE [LARGE SCALE GENOMIC DNA]</scope>
    <source>
        <strain evidence="4 5">DSM 436</strain>
    </source>
</reference>
<dbReference type="SMART" id="SM00086">
    <property type="entry name" value="PAC"/>
    <property type="match status" value="1"/>
</dbReference>
<organism evidence="4 5">
    <name type="scientific">Chondromyces apiculatus DSM 436</name>
    <dbReference type="NCBI Taxonomy" id="1192034"/>
    <lineage>
        <taxon>Bacteria</taxon>
        <taxon>Pseudomonadati</taxon>
        <taxon>Myxococcota</taxon>
        <taxon>Polyangia</taxon>
        <taxon>Polyangiales</taxon>
        <taxon>Polyangiaceae</taxon>
        <taxon>Chondromyces</taxon>
    </lineage>
</organism>
<evidence type="ECO:0000256" key="1">
    <source>
        <dbReference type="ARBA" id="ARBA00022553"/>
    </source>
</evidence>
<protein>
    <submittedName>
        <fullName evidence="4">RsbR, positive regulator of sigma-B</fullName>
    </submittedName>
</protein>
<dbReference type="InterPro" id="IPR013656">
    <property type="entry name" value="PAS_4"/>
</dbReference>
<dbReference type="InterPro" id="IPR002645">
    <property type="entry name" value="STAS_dom"/>
</dbReference>
<dbReference type="NCBIfam" id="TIGR00229">
    <property type="entry name" value="sensory_box"/>
    <property type="match status" value="1"/>
</dbReference>
<dbReference type="Pfam" id="PF08447">
    <property type="entry name" value="PAS_3"/>
    <property type="match status" value="1"/>
</dbReference>
<feature type="domain" description="STAS" evidence="3">
    <location>
        <begin position="272"/>
        <end position="383"/>
    </location>
</feature>
<feature type="domain" description="PAC" evidence="2">
    <location>
        <begin position="210"/>
        <end position="263"/>
    </location>
</feature>
<dbReference type="EMBL" id="ASRX01000005">
    <property type="protein sequence ID" value="EYF08292.1"/>
    <property type="molecule type" value="Genomic_DNA"/>
</dbReference>
<dbReference type="PANTHER" id="PTHR33745:SF3">
    <property type="entry name" value="RSBT CO-ANTAGONIST PROTEIN RSBRC"/>
    <property type="match status" value="1"/>
</dbReference>
<dbReference type="InterPro" id="IPR051932">
    <property type="entry name" value="Bact_StressResp_Reg"/>
</dbReference>
<dbReference type="PROSITE" id="PS50801">
    <property type="entry name" value="STAS"/>
    <property type="match status" value="1"/>
</dbReference>
<dbReference type="PROSITE" id="PS50113">
    <property type="entry name" value="PAC"/>
    <property type="match status" value="1"/>
</dbReference>
<keyword evidence="5" id="KW-1185">Reference proteome</keyword>
<dbReference type="CDD" id="cd00130">
    <property type="entry name" value="PAS"/>
    <property type="match status" value="1"/>
</dbReference>
<sequence length="393" mass="43307">MSFDALRTFLNAILEPAAILDSAGRVLASNVRWSQVDADQALAGAPFDVGVDYLQRCAEVRHDADGEALARGVREILAGRSQAFTLPYACGAPTERRHAEVIASPLPTSDGIGALILHRDVTTQKETEAALRDTRERLERVLELLPEGYWDWNMVDDSVYYSDRWFTSLGYAVGEIAPNVNAWTQLLHPHELARVMGDLTAYVEGRSPSYVCETRVRRKDGTYRWNLDRARIVERDPSGKPTRMIGMEVDITSRKEAERVIQEQSRRLMDLSTPLIPISDEVVVMPLIGVVDPERAGQVLSTLLRGITETRARVAILDITGMSDIDAQVASVLVNAAKAVQLLGAQVVLTGVRPDVARTLVELDVDLGNILLRSTLQSGIASATDLTRGRKTR</sequence>
<dbReference type="CDD" id="cd07041">
    <property type="entry name" value="STAS_RsbR_RsbS_like"/>
    <property type="match status" value="1"/>
</dbReference>
<evidence type="ECO:0000313" key="4">
    <source>
        <dbReference type="EMBL" id="EYF08292.1"/>
    </source>
</evidence>
<gene>
    <name evidence="4" type="ORF">CAP_6053</name>
</gene>
<dbReference type="InterPro" id="IPR000014">
    <property type="entry name" value="PAS"/>
</dbReference>
<keyword evidence="1" id="KW-0597">Phosphoprotein</keyword>
<evidence type="ECO:0000313" key="5">
    <source>
        <dbReference type="Proteomes" id="UP000019678"/>
    </source>
</evidence>
<dbReference type="Proteomes" id="UP000019678">
    <property type="component" value="Unassembled WGS sequence"/>
</dbReference>
<evidence type="ECO:0000259" key="2">
    <source>
        <dbReference type="PROSITE" id="PS50113"/>
    </source>
</evidence>
<dbReference type="RefSeq" id="WP_052374124.1">
    <property type="nucleotide sequence ID" value="NZ_ASRX01000005.1"/>
</dbReference>
<dbReference type="AlphaFoldDB" id="A0A017TH88"/>
<dbReference type="InterPro" id="IPR000700">
    <property type="entry name" value="PAS-assoc_C"/>
</dbReference>
<dbReference type="SUPFAM" id="SSF52091">
    <property type="entry name" value="SpoIIaa-like"/>
    <property type="match status" value="1"/>
</dbReference>
<evidence type="ECO:0000259" key="3">
    <source>
        <dbReference type="PROSITE" id="PS50801"/>
    </source>
</evidence>
<dbReference type="Gene3D" id="3.30.450.20">
    <property type="entry name" value="PAS domain"/>
    <property type="match status" value="2"/>
</dbReference>
<proteinExistence type="predicted"/>
<dbReference type="eggNOG" id="COG1366">
    <property type="taxonomic scope" value="Bacteria"/>
</dbReference>
<dbReference type="STRING" id="1192034.CAP_6053"/>
<dbReference type="InterPro" id="IPR013655">
    <property type="entry name" value="PAS_fold_3"/>
</dbReference>
<dbReference type="InterPro" id="IPR035965">
    <property type="entry name" value="PAS-like_dom_sf"/>
</dbReference>
<comment type="caution">
    <text evidence="4">The sequence shown here is derived from an EMBL/GenBank/DDBJ whole genome shotgun (WGS) entry which is preliminary data.</text>
</comment>
<dbReference type="PANTHER" id="PTHR33745">
    <property type="entry name" value="RSBT ANTAGONIST PROTEIN RSBS-RELATED"/>
    <property type="match status" value="1"/>
</dbReference>
<dbReference type="Pfam" id="PF01740">
    <property type="entry name" value="STAS"/>
    <property type="match status" value="1"/>
</dbReference>
<accession>A0A017TH88</accession>
<dbReference type="SUPFAM" id="SSF55785">
    <property type="entry name" value="PYP-like sensor domain (PAS domain)"/>
    <property type="match status" value="2"/>
</dbReference>